<name>A0A1H1L620_9ACTN</name>
<dbReference type="InterPro" id="IPR021145">
    <property type="entry name" value="Portal_protein_SPP1_Gp6-like"/>
</dbReference>
<dbReference type="AlphaFoldDB" id="A0A1H1L620"/>
<sequence>MADQTENNLLRKVYRGRRRILSSPVSIDATNVANVIEKALVVHGANAADEAYLHGYFLGDQPVLRRKKAVRPEINNALVENRAYQLCKDRTDSLAGEPITYSAHGTDGDTVGDDVSDRVQRLNDACVAADKHACDLELVQWMCEVGVGYRLVLPSSEIADGKTDRPFVIATLDPRSTFVVYDNSVFHEPMYAVTTVRDPESGEATHTVYTNDSRFVVRSGRVIEADSNPLGAVPIIEYDANPERMGVFEAVLSIFDAINEIESNRVDGIAQFVQALMVLENVDLGTDDEERRKTFSELMDLGALQITSSSELPAKVYTLNSELNQSQTQTLVDSLYKTALSICGMPFNVGGSASTSDTGAAVTMRDGWSNSENRCKETETMFKRAERRFLRLALSIMDVSEGLGLDPASVEIKFTRRNYEAIQSKTQVLTTLLGCGKVAPRLAFQYCGMFTDPEDAYDQSMCYVEEQAQKALETFSAGEKDGDEEANTADDGGGDNAGDGVTVAGQGKRPPEPKHSQEEDE</sequence>
<dbReference type="RefSeq" id="WP_157692143.1">
    <property type="nucleotide sequence ID" value="NZ_LT629759.1"/>
</dbReference>
<accession>A0A1H1L620</accession>
<organism evidence="2 3">
    <name type="scientific">Parafannyhessea umbonata</name>
    <dbReference type="NCBI Taxonomy" id="604330"/>
    <lineage>
        <taxon>Bacteria</taxon>
        <taxon>Bacillati</taxon>
        <taxon>Actinomycetota</taxon>
        <taxon>Coriobacteriia</taxon>
        <taxon>Coriobacteriales</taxon>
        <taxon>Atopobiaceae</taxon>
        <taxon>Parafannyhessea</taxon>
    </lineage>
</organism>
<gene>
    <name evidence="2" type="ORF">SAMN04489857_0689</name>
</gene>
<evidence type="ECO:0000313" key="3">
    <source>
        <dbReference type="Proteomes" id="UP000199480"/>
    </source>
</evidence>
<dbReference type="OrthoDB" id="1697867at2"/>
<dbReference type="Pfam" id="PF05133">
    <property type="entry name" value="SPP1_portal"/>
    <property type="match status" value="1"/>
</dbReference>
<feature type="region of interest" description="Disordered" evidence="1">
    <location>
        <begin position="473"/>
        <end position="521"/>
    </location>
</feature>
<feature type="compositionally biased region" description="Basic and acidic residues" evidence="1">
    <location>
        <begin position="509"/>
        <end position="521"/>
    </location>
</feature>
<dbReference type="GeneID" id="78500059"/>
<evidence type="ECO:0000313" key="2">
    <source>
        <dbReference type="EMBL" id="SDR69485.1"/>
    </source>
</evidence>
<proteinExistence type="predicted"/>
<reference evidence="3" key="1">
    <citation type="submission" date="2016-10" db="EMBL/GenBank/DDBJ databases">
        <authorList>
            <person name="Varghese N."/>
            <person name="Submissions S."/>
        </authorList>
    </citation>
    <scope>NUCLEOTIDE SEQUENCE [LARGE SCALE GENOMIC DNA]</scope>
    <source>
        <strain evidence="3">DSM 22620</strain>
    </source>
</reference>
<dbReference type="Proteomes" id="UP000199480">
    <property type="component" value="Chromosome I"/>
</dbReference>
<evidence type="ECO:0000256" key="1">
    <source>
        <dbReference type="SAM" id="MobiDB-lite"/>
    </source>
</evidence>
<protein>
    <submittedName>
        <fullName evidence="2">Phage portal protein, SPP1 family</fullName>
    </submittedName>
</protein>
<dbReference type="EMBL" id="LT629759">
    <property type="protein sequence ID" value="SDR69485.1"/>
    <property type="molecule type" value="Genomic_DNA"/>
</dbReference>